<keyword evidence="1" id="KW-0732">Signal</keyword>
<dbReference type="InterPro" id="IPR009094">
    <property type="entry name" value="DiS-bond_isomerase_DsbC/G_N_sf"/>
</dbReference>
<proteinExistence type="predicted"/>
<evidence type="ECO:0000256" key="1">
    <source>
        <dbReference type="SAM" id="SignalP"/>
    </source>
</evidence>
<accession>A0AAU7MPJ9</accession>
<dbReference type="AlphaFoldDB" id="A0AAU7MPJ9"/>
<evidence type="ECO:0000313" key="2">
    <source>
        <dbReference type="EMBL" id="XBQ20238.1"/>
    </source>
</evidence>
<organism evidence="2">
    <name type="scientific">Marinobacter sp. MMG032</name>
    <dbReference type="NCBI Taxonomy" id="3158548"/>
    <lineage>
        <taxon>Bacteria</taxon>
        <taxon>Pseudomonadati</taxon>
        <taxon>Pseudomonadota</taxon>
        <taxon>Gammaproteobacteria</taxon>
        <taxon>Pseudomonadales</taxon>
        <taxon>Marinobacteraceae</taxon>
        <taxon>Marinobacter</taxon>
    </lineage>
</organism>
<feature type="chain" id="PRO_5043470534" evidence="1">
    <location>
        <begin position="27"/>
        <end position="108"/>
    </location>
</feature>
<dbReference type="GO" id="GO:0042597">
    <property type="term" value="C:periplasmic space"/>
    <property type="evidence" value="ECO:0007669"/>
    <property type="project" value="InterPro"/>
</dbReference>
<protein>
    <submittedName>
        <fullName evidence="2">Uncharacterized protein</fullName>
    </submittedName>
</protein>
<dbReference type="Gene3D" id="3.10.450.70">
    <property type="entry name" value="Disulphide bond isomerase, DsbC/G, N-terminal"/>
    <property type="match status" value="1"/>
</dbReference>
<reference evidence="2" key="1">
    <citation type="submission" date="2024-05" db="EMBL/GenBank/DDBJ databases">
        <title>Draft Genome Sequences of Flagellimonas sp. MMG031 and Marinobacter sp. MMG032 Isolated from the dinoflagellate Symbiodinium pilosum.</title>
        <authorList>
            <person name="Shikuma N.J."/>
            <person name="Farrell M.V."/>
        </authorList>
    </citation>
    <scope>NUCLEOTIDE SEQUENCE</scope>
    <source>
        <strain evidence="2">MMG032</strain>
    </source>
</reference>
<dbReference type="SUPFAM" id="SSF54423">
    <property type="entry name" value="DsbC/DsbG N-terminal domain-like"/>
    <property type="match status" value="1"/>
</dbReference>
<sequence length="108" mass="11690">MERIKSSIRYVFVTAALIGQSVTAIASEYPAAVQSLIDRGVTISGTFDAPGGMTGYVGSMEGWPVAFYLTMDSQHVVVGPMLNSDGVNLTESKIQELVFEPEKDTHLY</sequence>
<dbReference type="RefSeq" id="WP_349343448.1">
    <property type="nucleotide sequence ID" value="NZ_CP157802.1"/>
</dbReference>
<dbReference type="KEGG" id="mamm:ABNF92_03505"/>
<gene>
    <name evidence="2" type="ORF">ABNF92_03505</name>
</gene>
<name>A0AAU7MPJ9_9GAMM</name>
<feature type="signal peptide" evidence="1">
    <location>
        <begin position="1"/>
        <end position="26"/>
    </location>
</feature>
<dbReference type="EMBL" id="CP157802">
    <property type="protein sequence ID" value="XBQ20238.1"/>
    <property type="molecule type" value="Genomic_DNA"/>
</dbReference>